<proteinExistence type="predicted"/>
<reference evidence="2 3" key="1">
    <citation type="submission" date="2018-11" db="EMBL/GenBank/DDBJ databases">
        <title>Saccharopolyspora rhizosphaerae sp. nov., an actinomycete isolated from rhizosphere soil in Thailand.</title>
        <authorList>
            <person name="Intra B."/>
            <person name="Euanorasetr J."/>
            <person name="Take A."/>
            <person name="Inahashi Y."/>
            <person name="Mori M."/>
            <person name="Panbangred W."/>
            <person name="Matsumoto A."/>
        </authorList>
    </citation>
    <scope>NUCLEOTIDE SEQUENCE [LARGE SCALE GENOMIC DNA]</scope>
    <source>
        <strain evidence="2 3">H219</strain>
    </source>
</reference>
<evidence type="ECO:0008006" key="4">
    <source>
        <dbReference type="Google" id="ProtNLM"/>
    </source>
</evidence>
<sequence length="334" mass="34103">MNELDRNVELVRARLHRAVADVEPAPDALPTLLAAARRRRAPYRRPTFLVVAAAVVVAVFAGVAVGVQTPDPQPVSVRPGNYVAAVEDGVIASFDVATGREQGEVARITGGEVTELAGDRGRVFAAVSTPEGGRVVEVAAEGQRPLAAVRGPRALAARGGRVAYAEDDGLVVWSGGTRRVLPTPGMRVLDLALTDGGRLALLAERGGRSELLLTGPDPATVDGARAVGTGRCAPLAVTGSGQDIAALEPADCDAPGRARVATYAADSGRKLAAGAPFAMPPVPPGEVGLSVDAQGRTLVSAPGAAQWLVDGPDVLPIPLPCATPEPCTTLPATF</sequence>
<dbReference type="OrthoDB" id="3673723at2"/>
<keyword evidence="3" id="KW-1185">Reference proteome</keyword>
<gene>
    <name evidence="2" type="ORF">EIL87_03835</name>
</gene>
<evidence type="ECO:0000313" key="2">
    <source>
        <dbReference type="EMBL" id="RRO19254.1"/>
    </source>
</evidence>
<comment type="caution">
    <text evidence="2">The sequence shown here is derived from an EMBL/GenBank/DDBJ whole genome shotgun (WGS) entry which is preliminary data.</text>
</comment>
<dbReference type="RefSeq" id="WP_125088751.1">
    <property type="nucleotide sequence ID" value="NZ_RSAA01000004.1"/>
</dbReference>
<dbReference type="SUPFAM" id="SSF50969">
    <property type="entry name" value="YVTN repeat-like/Quinoprotein amine dehydrogenase"/>
    <property type="match status" value="1"/>
</dbReference>
<dbReference type="EMBL" id="RSAA01000004">
    <property type="protein sequence ID" value="RRO19254.1"/>
    <property type="molecule type" value="Genomic_DNA"/>
</dbReference>
<evidence type="ECO:0000256" key="1">
    <source>
        <dbReference type="SAM" id="Phobius"/>
    </source>
</evidence>
<keyword evidence="1" id="KW-1133">Transmembrane helix</keyword>
<accession>A0A3R8P9E9</accession>
<name>A0A3R8P9E9_9PSEU</name>
<keyword evidence="1" id="KW-0472">Membrane</keyword>
<dbReference type="Proteomes" id="UP000274515">
    <property type="component" value="Unassembled WGS sequence"/>
</dbReference>
<organism evidence="2 3">
    <name type="scientific">Saccharopolyspora rhizosphaerae</name>
    <dbReference type="NCBI Taxonomy" id="2492662"/>
    <lineage>
        <taxon>Bacteria</taxon>
        <taxon>Bacillati</taxon>
        <taxon>Actinomycetota</taxon>
        <taxon>Actinomycetes</taxon>
        <taxon>Pseudonocardiales</taxon>
        <taxon>Pseudonocardiaceae</taxon>
        <taxon>Saccharopolyspora</taxon>
    </lineage>
</organism>
<feature type="transmembrane region" description="Helical" evidence="1">
    <location>
        <begin position="47"/>
        <end position="67"/>
    </location>
</feature>
<dbReference type="InterPro" id="IPR011044">
    <property type="entry name" value="Quino_amine_DH_bsu"/>
</dbReference>
<protein>
    <recommendedName>
        <fullName evidence="4">FbpC C-terminal regulatory nucleotide binding domain-containing protein</fullName>
    </recommendedName>
</protein>
<dbReference type="AlphaFoldDB" id="A0A3R8P9E9"/>
<keyword evidence="1" id="KW-0812">Transmembrane</keyword>
<evidence type="ECO:0000313" key="3">
    <source>
        <dbReference type="Proteomes" id="UP000274515"/>
    </source>
</evidence>